<dbReference type="HAMAP" id="MF_01875">
    <property type="entry name" value="Prokaryotic_Ku"/>
    <property type="match status" value="1"/>
</dbReference>
<name>A0ABT7NAF3_9BURK</name>
<feature type="domain" description="Ku" evidence="4">
    <location>
        <begin position="70"/>
        <end position="198"/>
    </location>
</feature>
<dbReference type="SUPFAM" id="SSF100939">
    <property type="entry name" value="SPOC domain-like"/>
    <property type="match status" value="1"/>
</dbReference>
<feature type="compositionally biased region" description="Low complexity" evidence="3">
    <location>
        <begin position="283"/>
        <end position="304"/>
    </location>
</feature>
<keyword evidence="1 2" id="KW-0238">DNA-binding</keyword>
<dbReference type="Pfam" id="PF02735">
    <property type="entry name" value="Ku"/>
    <property type="match status" value="1"/>
</dbReference>
<dbReference type="PANTHER" id="PTHR41251">
    <property type="entry name" value="NON-HOMOLOGOUS END JOINING PROTEIN KU"/>
    <property type="match status" value="1"/>
</dbReference>
<feature type="compositionally biased region" description="Basic and acidic residues" evidence="3">
    <location>
        <begin position="329"/>
        <end position="338"/>
    </location>
</feature>
<reference evidence="5" key="1">
    <citation type="submission" date="2023-06" db="EMBL/GenBank/DDBJ databases">
        <authorList>
            <person name="Jiang Y."/>
            <person name="Liu Q."/>
        </authorList>
    </citation>
    <scope>NUCLEOTIDE SEQUENCE</scope>
    <source>
        <strain evidence="5">CGMCC 1.12089</strain>
    </source>
</reference>
<dbReference type="SMART" id="SM00559">
    <property type="entry name" value="Ku78"/>
    <property type="match status" value="1"/>
</dbReference>
<keyword evidence="2" id="KW-0234">DNA repair</keyword>
<keyword evidence="6" id="KW-1185">Reference proteome</keyword>
<evidence type="ECO:0000256" key="3">
    <source>
        <dbReference type="SAM" id="MobiDB-lite"/>
    </source>
</evidence>
<evidence type="ECO:0000256" key="1">
    <source>
        <dbReference type="ARBA" id="ARBA00023125"/>
    </source>
</evidence>
<comment type="function">
    <text evidence="2">With LigD forms a non-homologous end joining (NHEJ) DNA repair enzyme, which repairs dsDNA breaks with reduced fidelity. Binds linear dsDNA with 5'- and 3'- overhangs but not closed circular dsDNA nor ssDNA. Recruits and stimulates the ligase activity of LigD.</text>
</comment>
<keyword evidence="2" id="KW-0227">DNA damage</keyword>
<dbReference type="InterPro" id="IPR016194">
    <property type="entry name" value="SPOC-like_C_dom_sf"/>
</dbReference>
<dbReference type="RefSeq" id="WP_286660017.1">
    <property type="nucleotide sequence ID" value="NZ_JASZYV010000002.1"/>
</dbReference>
<dbReference type="PIRSF" id="PIRSF006493">
    <property type="entry name" value="Prok_Ku"/>
    <property type="match status" value="1"/>
</dbReference>
<feature type="compositionally biased region" description="Basic residues" evidence="3">
    <location>
        <begin position="319"/>
        <end position="328"/>
    </location>
</feature>
<dbReference type="InterPro" id="IPR006164">
    <property type="entry name" value="DNA_bd_Ku70/Ku80"/>
</dbReference>
<evidence type="ECO:0000313" key="5">
    <source>
        <dbReference type="EMBL" id="MDM0044907.1"/>
    </source>
</evidence>
<dbReference type="Proteomes" id="UP001174908">
    <property type="component" value="Unassembled WGS sequence"/>
</dbReference>
<organism evidence="5 6">
    <name type="scientific">Variovorax dokdonensis</name>
    <dbReference type="NCBI Taxonomy" id="344883"/>
    <lineage>
        <taxon>Bacteria</taxon>
        <taxon>Pseudomonadati</taxon>
        <taxon>Pseudomonadota</taxon>
        <taxon>Betaproteobacteria</taxon>
        <taxon>Burkholderiales</taxon>
        <taxon>Comamonadaceae</taxon>
        <taxon>Variovorax</taxon>
    </lineage>
</organism>
<comment type="similarity">
    <text evidence="2">Belongs to the prokaryotic Ku family.</text>
</comment>
<dbReference type="PANTHER" id="PTHR41251:SF1">
    <property type="entry name" value="NON-HOMOLOGOUS END JOINING PROTEIN KU"/>
    <property type="match status" value="1"/>
</dbReference>
<protein>
    <recommendedName>
        <fullName evidence="2">Non-homologous end joining protein Ku</fullName>
    </recommendedName>
</protein>
<comment type="subunit">
    <text evidence="2">Homodimer. Interacts with LigD.</text>
</comment>
<keyword evidence="2" id="KW-0233">DNA recombination</keyword>
<evidence type="ECO:0000313" key="6">
    <source>
        <dbReference type="Proteomes" id="UP001174908"/>
    </source>
</evidence>
<dbReference type="InterPro" id="IPR009187">
    <property type="entry name" value="Prok_Ku"/>
</dbReference>
<comment type="caution">
    <text evidence="5">The sequence shown here is derived from an EMBL/GenBank/DDBJ whole genome shotgun (WGS) entry which is preliminary data.</text>
</comment>
<proteinExistence type="inferred from homology"/>
<evidence type="ECO:0000259" key="4">
    <source>
        <dbReference type="SMART" id="SM00559"/>
    </source>
</evidence>
<dbReference type="EMBL" id="JASZYV010000002">
    <property type="protein sequence ID" value="MDM0044907.1"/>
    <property type="molecule type" value="Genomic_DNA"/>
</dbReference>
<gene>
    <name evidence="2" type="primary">ku</name>
    <name evidence="5" type="ORF">QTH91_10460</name>
</gene>
<evidence type="ECO:0000256" key="2">
    <source>
        <dbReference type="HAMAP-Rule" id="MF_01875"/>
    </source>
</evidence>
<dbReference type="NCBIfam" id="TIGR02772">
    <property type="entry name" value="Ku_bact"/>
    <property type="match status" value="1"/>
</dbReference>
<accession>A0ABT7NAF3</accession>
<sequence>MPAKKRTAPKKSSHAKGAPRALWKGAISFGLVHVPVALYPATRDHGVDFDWLDKRSMDPVGYKRINKRTGREVSKEHIAKGVDTGGGNYVLLGDDEIGKAYPTTTRTIEIESFVPAQGIPFIYMDRPYYLAPIDRGAKVYALLREALLKSQRVGVARVVIQTREHLAMLIPSGAGLVLNLLRWSEDIRPWSALELPPEGARKAGISGKELQMAERLIEEMADDFEPGQYHDAFTERIEELVKRKAAAGKARPVTESQEEESAPEESNVVDLTQLLQRSLRQGKGAAKSSTKAAGKTSTKAAAKTSTKRASKRSATGTAARKKAPPRKSKAAEQERRAA</sequence>
<feature type="region of interest" description="Disordered" evidence="3">
    <location>
        <begin position="246"/>
        <end position="338"/>
    </location>
</feature>
<dbReference type="CDD" id="cd00789">
    <property type="entry name" value="KU_like"/>
    <property type="match status" value="1"/>
</dbReference>
<dbReference type="Gene3D" id="2.40.290.10">
    <property type="match status" value="1"/>
</dbReference>
<feature type="compositionally biased region" description="Polar residues" evidence="3">
    <location>
        <begin position="269"/>
        <end position="279"/>
    </location>
</feature>